<dbReference type="GO" id="GO:0003677">
    <property type="term" value="F:DNA binding"/>
    <property type="evidence" value="ECO:0007669"/>
    <property type="project" value="InterPro"/>
</dbReference>
<feature type="domain" description="RNA polymerase sigma-70 region 2" evidence="5">
    <location>
        <begin position="26"/>
        <end position="90"/>
    </location>
</feature>
<protein>
    <submittedName>
        <fullName evidence="7">Sigma-70 family RNA polymerase sigma factor</fullName>
    </submittedName>
</protein>
<dbReference type="InterPro" id="IPR036388">
    <property type="entry name" value="WH-like_DNA-bd_sf"/>
</dbReference>
<dbReference type="NCBIfam" id="TIGR02937">
    <property type="entry name" value="sigma70-ECF"/>
    <property type="match status" value="1"/>
</dbReference>
<reference evidence="7" key="1">
    <citation type="submission" date="2023-03" db="EMBL/GenBank/DDBJ databases">
        <title>Andean soil-derived lignocellulolytic bacterial consortium as a source of novel taxa and putative plastic-active enzymes.</title>
        <authorList>
            <person name="Diaz-Garcia L."/>
            <person name="Chuvochina M."/>
            <person name="Feuerriegel G."/>
            <person name="Bunk B."/>
            <person name="Sproer C."/>
            <person name="Streit W.R."/>
            <person name="Rodriguez L.M."/>
            <person name="Overmann J."/>
            <person name="Jimenez D.J."/>
        </authorList>
    </citation>
    <scope>NUCLEOTIDE SEQUENCE</scope>
    <source>
        <strain evidence="7">MAG 3858</strain>
    </source>
</reference>
<evidence type="ECO:0000256" key="3">
    <source>
        <dbReference type="ARBA" id="ARBA00023082"/>
    </source>
</evidence>
<evidence type="ECO:0000256" key="4">
    <source>
        <dbReference type="ARBA" id="ARBA00023163"/>
    </source>
</evidence>
<feature type="domain" description="RNA polymerase sigma factor 70 region 4 type 2" evidence="6">
    <location>
        <begin position="124"/>
        <end position="172"/>
    </location>
</feature>
<dbReference type="PANTHER" id="PTHR43133:SF46">
    <property type="entry name" value="RNA POLYMERASE SIGMA-70 FACTOR ECF SUBFAMILY"/>
    <property type="match status" value="1"/>
</dbReference>
<evidence type="ECO:0000259" key="6">
    <source>
        <dbReference type="Pfam" id="PF08281"/>
    </source>
</evidence>
<dbReference type="InterPro" id="IPR039425">
    <property type="entry name" value="RNA_pol_sigma-70-like"/>
</dbReference>
<dbReference type="AlphaFoldDB" id="A0AAJ5W4X3"/>
<dbReference type="SUPFAM" id="SSF88659">
    <property type="entry name" value="Sigma3 and sigma4 domains of RNA polymerase sigma factors"/>
    <property type="match status" value="1"/>
</dbReference>
<evidence type="ECO:0000256" key="1">
    <source>
        <dbReference type="ARBA" id="ARBA00010641"/>
    </source>
</evidence>
<dbReference type="EMBL" id="CP119313">
    <property type="protein sequence ID" value="WEK17645.1"/>
    <property type="molecule type" value="Genomic_DNA"/>
</dbReference>
<dbReference type="PANTHER" id="PTHR43133">
    <property type="entry name" value="RNA POLYMERASE ECF-TYPE SIGMA FACTO"/>
    <property type="match status" value="1"/>
</dbReference>
<evidence type="ECO:0000313" key="8">
    <source>
        <dbReference type="Proteomes" id="UP001214530"/>
    </source>
</evidence>
<dbReference type="InterPro" id="IPR013325">
    <property type="entry name" value="RNA_pol_sigma_r2"/>
</dbReference>
<dbReference type="Gene3D" id="1.10.10.10">
    <property type="entry name" value="Winged helix-like DNA-binding domain superfamily/Winged helix DNA-binding domain"/>
    <property type="match status" value="1"/>
</dbReference>
<dbReference type="InterPro" id="IPR014284">
    <property type="entry name" value="RNA_pol_sigma-70_dom"/>
</dbReference>
<proteinExistence type="inferred from homology"/>
<accession>A0AAJ5W4X3</accession>
<dbReference type="Pfam" id="PF04542">
    <property type="entry name" value="Sigma70_r2"/>
    <property type="match status" value="1"/>
</dbReference>
<organism evidence="7 8">
    <name type="scientific">Candidatus Pedobacter colombiensis</name>
    <dbReference type="NCBI Taxonomy" id="3121371"/>
    <lineage>
        <taxon>Bacteria</taxon>
        <taxon>Pseudomonadati</taxon>
        <taxon>Bacteroidota</taxon>
        <taxon>Sphingobacteriia</taxon>
        <taxon>Sphingobacteriales</taxon>
        <taxon>Sphingobacteriaceae</taxon>
        <taxon>Pedobacter</taxon>
    </lineage>
</organism>
<dbReference type="Pfam" id="PF08281">
    <property type="entry name" value="Sigma70_r4_2"/>
    <property type="match status" value="1"/>
</dbReference>
<comment type="similarity">
    <text evidence="1">Belongs to the sigma-70 factor family. ECF subfamily.</text>
</comment>
<dbReference type="InterPro" id="IPR007627">
    <property type="entry name" value="RNA_pol_sigma70_r2"/>
</dbReference>
<keyword evidence="3" id="KW-0731">Sigma factor</keyword>
<dbReference type="Proteomes" id="UP001214530">
    <property type="component" value="Chromosome"/>
</dbReference>
<evidence type="ECO:0000259" key="5">
    <source>
        <dbReference type="Pfam" id="PF04542"/>
    </source>
</evidence>
<dbReference type="InterPro" id="IPR013249">
    <property type="entry name" value="RNA_pol_sigma70_r4_t2"/>
</dbReference>
<evidence type="ECO:0000313" key="7">
    <source>
        <dbReference type="EMBL" id="WEK17645.1"/>
    </source>
</evidence>
<evidence type="ECO:0000256" key="2">
    <source>
        <dbReference type="ARBA" id="ARBA00023015"/>
    </source>
</evidence>
<name>A0AAJ5W4X3_9SPHI</name>
<dbReference type="InterPro" id="IPR013324">
    <property type="entry name" value="RNA_pol_sigma_r3/r4-like"/>
</dbReference>
<dbReference type="Gene3D" id="1.10.1740.10">
    <property type="match status" value="1"/>
</dbReference>
<dbReference type="GO" id="GO:0006352">
    <property type="term" value="P:DNA-templated transcription initiation"/>
    <property type="evidence" value="ECO:0007669"/>
    <property type="project" value="InterPro"/>
</dbReference>
<dbReference type="GO" id="GO:0016987">
    <property type="term" value="F:sigma factor activity"/>
    <property type="evidence" value="ECO:0007669"/>
    <property type="project" value="UniProtKB-KW"/>
</dbReference>
<sequence>MLSYKQCDADLVALLREGDECAFTEIYQRYFQLLYTYAYKKLRDQDLVRDILHDFFASLWGNRDTIPAINNLSAYFFTVINRKLIDHFLHEQVAAKYVGSFAAFAENEEAKTDHLIREKQMIAAIEVEIQALPPRMREAFELSRNQHLSHKEIGCRMDISEKTVDRQISNALNILKGRLTALVWLMLLMGF</sequence>
<gene>
    <name evidence="7" type="ORF">P0Y49_12650</name>
</gene>
<keyword evidence="2" id="KW-0805">Transcription regulation</keyword>
<keyword evidence="4" id="KW-0804">Transcription</keyword>
<dbReference type="SUPFAM" id="SSF88946">
    <property type="entry name" value="Sigma2 domain of RNA polymerase sigma factors"/>
    <property type="match status" value="1"/>
</dbReference>